<protein>
    <submittedName>
        <fullName evidence="2">Putative inner membrane protein</fullName>
    </submittedName>
</protein>
<accession>A0A518CLH3</accession>
<dbReference type="Proteomes" id="UP000317178">
    <property type="component" value="Chromosome"/>
</dbReference>
<gene>
    <name evidence="2" type="ORF">Pla110_17940</name>
</gene>
<dbReference type="OrthoDB" id="9790409at2"/>
<keyword evidence="1" id="KW-1133">Transmembrane helix</keyword>
<evidence type="ECO:0000313" key="2">
    <source>
        <dbReference type="EMBL" id="QDU80072.1"/>
    </source>
</evidence>
<keyword evidence="3" id="KW-1185">Reference proteome</keyword>
<reference evidence="2 3" key="1">
    <citation type="submission" date="2019-02" db="EMBL/GenBank/DDBJ databases">
        <title>Deep-cultivation of Planctomycetes and their phenomic and genomic characterization uncovers novel biology.</title>
        <authorList>
            <person name="Wiegand S."/>
            <person name="Jogler M."/>
            <person name="Boedeker C."/>
            <person name="Pinto D."/>
            <person name="Vollmers J."/>
            <person name="Rivas-Marin E."/>
            <person name="Kohn T."/>
            <person name="Peeters S.H."/>
            <person name="Heuer A."/>
            <person name="Rast P."/>
            <person name="Oberbeckmann S."/>
            <person name="Bunk B."/>
            <person name="Jeske O."/>
            <person name="Meyerdierks A."/>
            <person name="Storesund J.E."/>
            <person name="Kallscheuer N."/>
            <person name="Luecker S."/>
            <person name="Lage O.M."/>
            <person name="Pohl T."/>
            <person name="Merkel B.J."/>
            <person name="Hornburger P."/>
            <person name="Mueller R.-W."/>
            <person name="Bruemmer F."/>
            <person name="Labrenz M."/>
            <person name="Spormann A.M."/>
            <person name="Op den Camp H."/>
            <person name="Overmann J."/>
            <person name="Amann R."/>
            <person name="Jetten M.S.M."/>
            <person name="Mascher T."/>
            <person name="Medema M.H."/>
            <person name="Devos D.P."/>
            <person name="Kaster A.-K."/>
            <person name="Ovreas L."/>
            <person name="Rohde M."/>
            <person name="Galperin M.Y."/>
            <person name="Jogler C."/>
        </authorList>
    </citation>
    <scope>NUCLEOTIDE SEQUENCE [LARGE SCALE GENOMIC DNA]</scope>
    <source>
        <strain evidence="2 3">Pla110</strain>
    </source>
</reference>
<feature type="transmembrane region" description="Helical" evidence="1">
    <location>
        <begin position="134"/>
        <end position="156"/>
    </location>
</feature>
<keyword evidence="1" id="KW-0812">Transmembrane</keyword>
<sequence>MAIHIDKPIHADADNKQSAAKVPVESNKTLVLGLFFGILFGFLLQKGGVAKFHVLIGQLLLVDFTVVKVMLSAVVVGMLGIHLMHRLGMVELHIKPTRLASNTIGGLIFGCGFALSAYCPGTGAAALGQGNFDAIAMIVGMIAGSYLFAMASGWIARKINPVGDKGKLTLHEVLPINNTMVTIGCAILLSGVLVALETFTSR</sequence>
<organism evidence="2 3">
    <name type="scientific">Polystyrenella longa</name>
    <dbReference type="NCBI Taxonomy" id="2528007"/>
    <lineage>
        <taxon>Bacteria</taxon>
        <taxon>Pseudomonadati</taxon>
        <taxon>Planctomycetota</taxon>
        <taxon>Planctomycetia</taxon>
        <taxon>Planctomycetales</taxon>
        <taxon>Planctomycetaceae</taxon>
        <taxon>Polystyrenella</taxon>
    </lineage>
</organism>
<keyword evidence="1" id="KW-0472">Membrane</keyword>
<dbReference type="RefSeq" id="WP_144995174.1">
    <property type="nucleotide sequence ID" value="NZ_CP036281.1"/>
</dbReference>
<dbReference type="AlphaFoldDB" id="A0A518CLH3"/>
<evidence type="ECO:0000313" key="3">
    <source>
        <dbReference type="Proteomes" id="UP000317178"/>
    </source>
</evidence>
<feature type="transmembrane region" description="Helical" evidence="1">
    <location>
        <begin position="104"/>
        <end position="127"/>
    </location>
</feature>
<dbReference type="InterPro" id="IPR007272">
    <property type="entry name" value="Sulf_transp_TsuA/YedE"/>
</dbReference>
<name>A0A518CLH3_9PLAN</name>
<dbReference type="Pfam" id="PF04143">
    <property type="entry name" value="Sulf_transp"/>
    <property type="match status" value="1"/>
</dbReference>
<proteinExistence type="predicted"/>
<feature type="transmembrane region" description="Helical" evidence="1">
    <location>
        <begin position="61"/>
        <end position="84"/>
    </location>
</feature>
<dbReference type="EMBL" id="CP036281">
    <property type="protein sequence ID" value="QDU80072.1"/>
    <property type="molecule type" value="Genomic_DNA"/>
</dbReference>
<evidence type="ECO:0000256" key="1">
    <source>
        <dbReference type="SAM" id="Phobius"/>
    </source>
</evidence>
<feature type="transmembrane region" description="Helical" evidence="1">
    <location>
        <begin position="30"/>
        <end position="49"/>
    </location>
</feature>
<feature type="transmembrane region" description="Helical" evidence="1">
    <location>
        <begin position="176"/>
        <end position="196"/>
    </location>
</feature>
<dbReference type="KEGG" id="plon:Pla110_17940"/>